<feature type="region of interest" description="Disordered" evidence="10">
    <location>
        <begin position="372"/>
        <end position="427"/>
    </location>
</feature>
<dbReference type="PROSITE" id="PS00108">
    <property type="entry name" value="PROTEIN_KINASE_ST"/>
    <property type="match status" value="1"/>
</dbReference>
<dbReference type="InterPro" id="IPR000719">
    <property type="entry name" value="Prot_kinase_dom"/>
</dbReference>
<accession>A0A8C2EJ90</accession>
<keyword evidence="9" id="KW-0460">Magnesium</keyword>
<dbReference type="SUPFAM" id="SSF56112">
    <property type="entry name" value="Protein kinase-like (PK-like)"/>
    <property type="match status" value="1"/>
</dbReference>
<feature type="compositionally biased region" description="Polar residues" evidence="10">
    <location>
        <begin position="404"/>
        <end position="417"/>
    </location>
</feature>
<dbReference type="InterPro" id="IPR050117">
    <property type="entry name" value="MAPK"/>
</dbReference>
<dbReference type="AlphaFoldDB" id="A0A8C2EJ90"/>
<dbReference type="Gene3D" id="3.30.200.20">
    <property type="entry name" value="Phosphorylase Kinase, domain 1"/>
    <property type="match status" value="1"/>
</dbReference>
<keyword evidence="6" id="KW-0090">Biological rhythms</keyword>
<keyword evidence="3 9" id="KW-0597">Phosphoprotein</keyword>
<evidence type="ECO:0000256" key="8">
    <source>
        <dbReference type="ARBA" id="ARBA00048312"/>
    </source>
</evidence>
<sequence length="427" mass="48385">MNKNKREKEFYSVDVGDSTFTVLKRYQNLRPIGSGAQGIVCSAYDHNLERNVAIKKLSRPFQKSDRYAFSFPGNRPLKCFYTTKNLRRIPRCVILCCVFTQIKIYLVMELMDANLCQVIQMELDHERLSYLLYQMLCGTKHLHSAGIIHRDLKPSNIVVKSDCTLKILDFGLARTAATGLLMTPYVVTRYYRAPEVILGMGYQANVDVWSVGCIMAEMVRGSVLFPGSDHIDQWNKVIEQLGTPSQEFMMKLNQSVRTYVENRPRYTGYSFEKLFPDVLFPADSEHNKLKASQARDLLSKMLVIDASKRISVDEALQHPYINVWYDPAEVEAPPPLIIDKQLDEREHTVEEWKELIFKEVLDWEERMKNGVIRGQPSPIGAAVINGSPQPSSSSSINDVSSMSTEPTMASDTDSSLEASAGPLSCCR</sequence>
<dbReference type="InterPro" id="IPR008271">
    <property type="entry name" value="Ser/Thr_kinase_AS"/>
</dbReference>
<protein>
    <recommendedName>
        <fullName evidence="9">Stress-activated protein kinase JNK</fullName>
        <ecNumber evidence="9">2.7.11.24</ecNumber>
    </recommendedName>
</protein>
<evidence type="ECO:0000256" key="6">
    <source>
        <dbReference type="ARBA" id="ARBA00023108"/>
    </source>
</evidence>
<reference evidence="12" key="1">
    <citation type="submission" date="2025-08" db="UniProtKB">
        <authorList>
            <consortium name="Ensembl"/>
        </authorList>
    </citation>
    <scope>IDENTIFICATION</scope>
</reference>
<evidence type="ECO:0000256" key="7">
    <source>
        <dbReference type="ARBA" id="ARBA00047592"/>
    </source>
</evidence>
<name>A0A8C2EJ90_CYPCA</name>
<feature type="domain" description="Protein kinase" evidence="11">
    <location>
        <begin position="26"/>
        <end position="321"/>
    </location>
</feature>
<comment type="function">
    <text evidence="9">Responds to activation by environmental stress and pro-inflammatory cytokines by phosphorylating a number of transcription factors, and thus regulates transcriptional activity.</text>
</comment>
<evidence type="ECO:0000256" key="4">
    <source>
        <dbReference type="ARBA" id="ARBA00022741"/>
    </source>
</evidence>
<dbReference type="GO" id="GO:0005737">
    <property type="term" value="C:cytoplasm"/>
    <property type="evidence" value="ECO:0007669"/>
    <property type="project" value="UniProtKB-SubCell"/>
</dbReference>
<dbReference type="SMART" id="SM00220">
    <property type="entry name" value="S_TKc"/>
    <property type="match status" value="1"/>
</dbReference>
<comment type="catalytic activity">
    <reaction evidence="7">
        <text>L-threonyl-[protein] + ATP = O-phospho-L-threonyl-[protein] + ADP + H(+)</text>
        <dbReference type="Rhea" id="RHEA:46608"/>
        <dbReference type="Rhea" id="RHEA-COMP:11060"/>
        <dbReference type="Rhea" id="RHEA-COMP:11605"/>
        <dbReference type="ChEBI" id="CHEBI:15378"/>
        <dbReference type="ChEBI" id="CHEBI:30013"/>
        <dbReference type="ChEBI" id="CHEBI:30616"/>
        <dbReference type="ChEBI" id="CHEBI:61977"/>
        <dbReference type="ChEBI" id="CHEBI:456216"/>
        <dbReference type="EC" id="2.7.11.24"/>
    </reaction>
</comment>
<dbReference type="FunFam" id="1.10.510.10:FF:000009">
    <property type="entry name" value="Mitogen-activated protein kinase"/>
    <property type="match status" value="1"/>
</dbReference>
<dbReference type="Ensembl" id="ENSCCRT00020045920.1">
    <property type="protein sequence ID" value="ENSCCRP00020042084.1"/>
    <property type="gene ID" value="ENSCCRG00020018596.1"/>
</dbReference>
<keyword evidence="4 9" id="KW-0547">Nucleotide-binding</keyword>
<dbReference type="EC" id="2.7.11.24" evidence="9"/>
<comment type="cofactor">
    <cofactor evidence="1 9">
        <name>Mg(2+)</name>
        <dbReference type="ChEBI" id="CHEBI:18420"/>
    </cofactor>
</comment>
<dbReference type="GO" id="GO:0005524">
    <property type="term" value="F:ATP binding"/>
    <property type="evidence" value="ECO:0007669"/>
    <property type="project" value="UniProtKB-UniRule"/>
</dbReference>
<dbReference type="GO" id="GO:0048511">
    <property type="term" value="P:rhythmic process"/>
    <property type="evidence" value="ECO:0007669"/>
    <property type="project" value="UniProtKB-KW"/>
</dbReference>
<dbReference type="Proteomes" id="UP000694701">
    <property type="component" value="Unplaced"/>
</dbReference>
<dbReference type="PROSITE" id="PS50011">
    <property type="entry name" value="PROTEIN_KINASE_DOM"/>
    <property type="match status" value="1"/>
</dbReference>
<evidence type="ECO:0000256" key="2">
    <source>
        <dbReference type="ARBA" id="ARBA00008832"/>
    </source>
</evidence>
<evidence type="ECO:0000256" key="9">
    <source>
        <dbReference type="RuleBase" id="RU368052"/>
    </source>
</evidence>
<evidence type="ECO:0000256" key="5">
    <source>
        <dbReference type="ARBA" id="ARBA00022840"/>
    </source>
</evidence>
<proteinExistence type="inferred from homology"/>
<comment type="catalytic activity">
    <reaction evidence="8">
        <text>L-seryl-[protein] + ATP = O-phospho-L-seryl-[protein] + ADP + H(+)</text>
        <dbReference type="Rhea" id="RHEA:17989"/>
        <dbReference type="Rhea" id="RHEA-COMP:9863"/>
        <dbReference type="Rhea" id="RHEA-COMP:11604"/>
        <dbReference type="ChEBI" id="CHEBI:15378"/>
        <dbReference type="ChEBI" id="CHEBI:29999"/>
        <dbReference type="ChEBI" id="CHEBI:30616"/>
        <dbReference type="ChEBI" id="CHEBI:83421"/>
        <dbReference type="ChEBI" id="CHEBI:456216"/>
        <dbReference type="EC" id="2.7.11.24"/>
    </reaction>
</comment>
<evidence type="ECO:0000256" key="3">
    <source>
        <dbReference type="ARBA" id="ARBA00022553"/>
    </source>
</evidence>
<dbReference type="GO" id="GO:0004707">
    <property type="term" value="F:MAP kinase activity"/>
    <property type="evidence" value="ECO:0007669"/>
    <property type="project" value="UniProtKB-UniRule"/>
</dbReference>
<dbReference type="CDD" id="cd07850">
    <property type="entry name" value="STKc_JNK"/>
    <property type="match status" value="1"/>
</dbReference>
<keyword evidence="9" id="KW-0723">Serine/threonine-protein kinase</keyword>
<organism evidence="12 13">
    <name type="scientific">Cyprinus carpio</name>
    <name type="common">Common carp</name>
    <dbReference type="NCBI Taxonomy" id="7962"/>
    <lineage>
        <taxon>Eukaryota</taxon>
        <taxon>Metazoa</taxon>
        <taxon>Chordata</taxon>
        <taxon>Craniata</taxon>
        <taxon>Vertebrata</taxon>
        <taxon>Euteleostomi</taxon>
        <taxon>Actinopterygii</taxon>
        <taxon>Neopterygii</taxon>
        <taxon>Teleostei</taxon>
        <taxon>Ostariophysi</taxon>
        <taxon>Cypriniformes</taxon>
        <taxon>Cyprinidae</taxon>
        <taxon>Cyprininae</taxon>
        <taxon>Cyprinus</taxon>
    </lineage>
</organism>
<evidence type="ECO:0000259" key="11">
    <source>
        <dbReference type="PROSITE" id="PS50011"/>
    </source>
</evidence>
<dbReference type="PANTHER" id="PTHR24055">
    <property type="entry name" value="MITOGEN-ACTIVATED PROTEIN KINASE"/>
    <property type="match status" value="1"/>
</dbReference>
<dbReference type="PRINTS" id="PR01772">
    <property type="entry name" value="JNKMAPKINASE"/>
</dbReference>
<feature type="compositionally biased region" description="Low complexity" evidence="10">
    <location>
        <begin position="387"/>
        <end position="403"/>
    </location>
</feature>
<keyword evidence="9" id="KW-0418">Kinase</keyword>
<dbReference type="GO" id="GO:0106310">
    <property type="term" value="F:protein serine kinase activity"/>
    <property type="evidence" value="ECO:0007669"/>
    <property type="project" value="UniProtKB-UniRule"/>
</dbReference>
<keyword evidence="9" id="KW-0808">Transferase</keyword>
<evidence type="ECO:0000256" key="1">
    <source>
        <dbReference type="ARBA" id="ARBA00001946"/>
    </source>
</evidence>
<dbReference type="InterPro" id="IPR008351">
    <property type="entry name" value="MAPK_JNK"/>
</dbReference>
<comment type="subcellular location">
    <subcellularLocation>
        <location evidence="9">Cytoplasm</location>
    </subcellularLocation>
</comment>
<dbReference type="Pfam" id="PF00069">
    <property type="entry name" value="Pkinase"/>
    <property type="match status" value="1"/>
</dbReference>
<comment type="similarity">
    <text evidence="2 9">Belongs to the protein kinase superfamily. CMGC Ser/Thr protein kinase family. MAP kinase subfamily.</text>
</comment>
<keyword evidence="5 9" id="KW-0067">ATP-binding</keyword>
<evidence type="ECO:0000313" key="12">
    <source>
        <dbReference type="Ensembl" id="ENSCCRP00020042084.1"/>
    </source>
</evidence>
<dbReference type="InterPro" id="IPR011009">
    <property type="entry name" value="Kinase-like_dom_sf"/>
</dbReference>
<evidence type="ECO:0000256" key="10">
    <source>
        <dbReference type="SAM" id="MobiDB-lite"/>
    </source>
</evidence>
<dbReference type="Gene3D" id="1.10.510.10">
    <property type="entry name" value="Transferase(Phosphotransferase) domain 1"/>
    <property type="match status" value="1"/>
</dbReference>
<evidence type="ECO:0000313" key="13">
    <source>
        <dbReference type="Proteomes" id="UP000694701"/>
    </source>
</evidence>